<dbReference type="AlphaFoldDB" id="A0A645CSW0"/>
<evidence type="ECO:0000313" key="2">
    <source>
        <dbReference type="EMBL" id="MPM79984.1"/>
    </source>
</evidence>
<evidence type="ECO:0000256" key="1">
    <source>
        <dbReference type="SAM" id="MobiDB-lite"/>
    </source>
</evidence>
<accession>A0A645CSW0</accession>
<name>A0A645CSW0_9ZZZZ</name>
<feature type="compositionally biased region" description="Basic and acidic residues" evidence="1">
    <location>
        <begin position="89"/>
        <end position="99"/>
    </location>
</feature>
<protein>
    <submittedName>
        <fullName evidence="2">Uncharacterized protein</fullName>
    </submittedName>
</protein>
<comment type="caution">
    <text evidence="2">The sequence shown here is derived from an EMBL/GenBank/DDBJ whole genome shotgun (WGS) entry which is preliminary data.</text>
</comment>
<dbReference type="EMBL" id="VSSQ01029733">
    <property type="protein sequence ID" value="MPM79984.1"/>
    <property type="molecule type" value="Genomic_DNA"/>
</dbReference>
<organism evidence="2">
    <name type="scientific">bioreactor metagenome</name>
    <dbReference type="NCBI Taxonomy" id="1076179"/>
    <lineage>
        <taxon>unclassified sequences</taxon>
        <taxon>metagenomes</taxon>
        <taxon>ecological metagenomes</taxon>
    </lineage>
</organism>
<feature type="compositionally biased region" description="Basic and acidic residues" evidence="1">
    <location>
        <begin position="36"/>
        <end position="45"/>
    </location>
</feature>
<gene>
    <name evidence="2" type="ORF">SDC9_127027</name>
</gene>
<feature type="compositionally biased region" description="Polar residues" evidence="1">
    <location>
        <begin position="147"/>
        <end position="157"/>
    </location>
</feature>
<feature type="compositionally biased region" description="Basic and acidic residues" evidence="1">
    <location>
        <begin position="1"/>
        <end position="22"/>
    </location>
</feature>
<sequence length="307" mass="34088">MGRPDRVPEVAEPEHGDCDQRQVSRHQLGKPQAHPLGERDPDLRCRIAGHHERRNGQRVHECEDQQHRRCADVVAEVAGGDQRHHHARAHQDPDHRELPAGEAATPPDEKEDDGSADARDDCERTRAERQLRSQRQQEDDDADQLQEGMNMQGSGQADRQGEGDQPQQHSHRRAADHFGAFDDDRTIGAAQPGSAEHQNNPDEVTGGGQRHHGGQARLPVLRAWPARPDRIDEDLVEGIDHHTGLGLHAGHHSNSPMSLVTSRPPVIGTAQVLEAVRSICQEPSSSPEVLSRVVVWRPMLRIWPSAT</sequence>
<feature type="region of interest" description="Disordered" evidence="1">
    <location>
        <begin position="1"/>
        <end position="216"/>
    </location>
</feature>
<proteinExistence type="predicted"/>
<reference evidence="2" key="1">
    <citation type="submission" date="2019-08" db="EMBL/GenBank/DDBJ databases">
        <authorList>
            <person name="Kucharzyk K."/>
            <person name="Murdoch R.W."/>
            <person name="Higgins S."/>
            <person name="Loffler F."/>
        </authorList>
    </citation>
    <scope>NUCLEOTIDE SEQUENCE</scope>
</reference>
<feature type="compositionally biased region" description="Basic and acidic residues" evidence="1">
    <location>
        <begin position="116"/>
        <end position="137"/>
    </location>
</feature>
<feature type="compositionally biased region" description="Basic and acidic residues" evidence="1">
    <location>
        <begin position="54"/>
        <end position="71"/>
    </location>
</feature>
<feature type="compositionally biased region" description="Basic and acidic residues" evidence="1">
    <location>
        <begin position="173"/>
        <end position="186"/>
    </location>
</feature>